<feature type="region of interest" description="Disordered" evidence="1">
    <location>
        <begin position="1"/>
        <end position="82"/>
    </location>
</feature>
<name>A0A8H6Z5Y7_9AGAR</name>
<evidence type="ECO:0000256" key="1">
    <source>
        <dbReference type="SAM" id="MobiDB-lite"/>
    </source>
</evidence>
<dbReference type="OrthoDB" id="10578170at2759"/>
<keyword evidence="3" id="KW-1185">Reference proteome</keyword>
<reference evidence="2" key="1">
    <citation type="submission" date="2020-05" db="EMBL/GenBank/DDBJ databases">
        <title>Mycena genomes resolve the evolution of fungal bioluminescence.</title>
        <authorList>
            <person name="Tsai I.J."/>
        </authorList>
    </citation>
    <scope>NUCLEOTIDE SEQUENCE</scope>
    <source>
        <strain evidence="2">160909Yilan</strain>
    </source>
</reference>
<gene>
    <name evidence="2" type="ORF">MSAN_00500600</name>
</gene>
<dbReference type="Proteomes" id="UP000623467">
    <property type="component" value="Unassembled WGS sequence"/>
</dbReference>
<accession>A0A8H6Z5Y7</accession>
<sequence>MASDDIPIDPILLAEEAPTEARRSRGDSVETPVSDGATAQSGHAALVTALPPTSSSRTDASTPTGVSTYRPRQGETQPQYESRLARVTRKAPLADECANLALKPPKTAKLERLRAELVKYWFPPARTPKPPTAPKQKAARVPVRVANPAVEERHGFDAPATPIIVTAPANHRPAPAAVHHRGEFRALNKAAQYPMSQHFFRPLFPALRRARRPI</sequence>
<evidence type="ECO:0000313" key="3">
    <source>
        <dbReference type="Proteomes" id="UP000623467"/>
    </source>
</evidence>
<feature type="compositionally biased region" description="Basic and acidic residues" evidence="1">
    <location>
        <begin position="19"/>
        <end position="28"/>
    </location>
</feature>
<evidence type="ECO:0000313" key="2">
    <source>
        <dbReference type="EMBL" id="KAF7372938.1"/>
    </source>
</evidence>
<protein>
    <submittedName>
        <fullName evidence="2">Uncharacterized protein</fullName>
    </submittedName>
</protein>
<comment type="caution">
    <text evidence="2">The sequence shown here is derived from an EMBL/GenBank/DDBJ whole genome shotgun (WGS) entry which is preliminary data.</text>
</comment>
<proteinExistence type="predicted"/>
<dbReference type="AlphaFoldDB" id="A0A8H6Z5Y7"/>
<feature type="compositionally biased region" description="Polar residues" evidence="1">
    <location>
        <begin position="51"/>
        <end position="67"/>
    </location>
</feature>
<organism evidence="2 3">
    <name type="scientific">Mycena sanguinolenta</name>
    <dbReference type="NCBI Taxonomy" id="230812"/>
    <lineage>
        <taxon>Eukaryota</taxon>
        <taxon>Fungi</taxon>
        <taxon>Dikarya</taxon>
        <taxon>Basidiomycota</taxon>
        <taxon>Agaricomycotina</taxon>
        <taxon>Agaricomycetes</taxon>
        <taxon>Agaricomycetidae</taxon>
        <taxon>Agaricales</taxon>
        <taxon>Marasmiineae</taxon>
        <taxon>Mycenaceae</taxon>
        <taxon>Mycena</taxon>
    </lineage>
</organism>
<dbReference type="EMBL" id="JACAZH010000003">
    <property type="protein sequence ID" value="KAF7372938.1"/>
    <property type="molecule type" value="Genomic_DNA"/>
</dbReference>